<organism evidence="4 5">
    <name type="scientific">Methylobacterium trifolii</name>
    <dbReference type="NCBI Taxonomy" id="1003092"/>
    <lineage>
        <taxon>Bacteria</taxon>
        <taxon>Pseudomonadati</taxon>
        <taxon>Pseudomonadota</taxon>
        <taxon>Alphaproteobacteria</taxon>
        <taxon>Hyphomicrobiales</taxon>
        <taxon>Methylobacteriaceae</taxon>
        <taxon>Methylobacterium</taxon>
    </lineage>
</organism>
<dbReference type="PIRSF" id="PIRSF029218">
    <property type="entry name" value="ParE"/>
    <property type="match status" value="1"/>
</dbReference>
<evidence type="ECO:0000256" key="1">
    <source>
        <dbReference type="ARBA" id="ARBA00006226"/>
    </source>
</evidence>
<dbReference type="PANTHER" id="PTHR33755:SF9">
    <property type="entry name" value="TOXIN PARE1"/>
    <property type="match status" value="1"/>
</dbReference>
<dbReference type="PANTHER" id="PTHR33755">
    <property type="entry name" value="TOXIN PARE1-RELATED"/>
    <property type="match status" value="1"/>
</dbReference>
<evidence type="ECO:0000313" key="4">
    <source>
        <dbReference type="EMBL" id="GJE61012.1"/>
    </source>
</evidence>
<evidence type="ECO:0000256" key="2">
    <source>
        <dbReference type="ARBA" id="ARBA00022649"/>
    </source>
</evidence>
<sequence>MGYTLSPKARADLDSIWDYTADRWDEDQADRYVRLIAKAFADLADGSLPGRKADDIRDGYMKLPAGSHVIFYRRDADRGIVIVRVLHQRMDVQRHL</sequence>
<keyword evidence="2" id="KW-1277">Toxin-antitoxin system</keyword>
<protein>
    <recommendedName>
        <fullName evidence="3">Toxin</fullName>
    </recommendedName>
</protein>
<dbReference type="InterPro" id="IPR028344">
    <property type="entry name" value="ParE1/4"/>
</dbReference>
<name>A0ABQ4U3R6_9HYPH</name>
<evidence type="ECO:0000256" key="3">
    <source>
        <dbReference type="PIRNR" id="PIRNR029218"/>
    </source>
</evidence>
<evidence type="ECO:0000313" key="5">
    <source>
        <dbReference type="Proteomes" id="UP001055057"/>
    </source>
</evidence>
<comment type="caution">
    <text evidence="4">The sequence shown here is derived from an EMBL/GenBank/DDBJ whole genome shotgun (WGS) entry which is preliminary data.</text>
</comment>
<accession>A0ABQ4U3R6</accession>
<reference evidence="4" key="2">
    <citation type="submission" date="2021-08" db="EMBL/GenBank/DDBJ databases">
        <authorList>
            <person name="Tani A."/>
            <person name="Ola A."/>
            <person name="Ogura Y."/>
            <person name="Katsura K."/>
            <person name="Hayashi T."/>
        </authorList>
    </citation>
    <scope>NUCLEOTIDE SEQUENCE</scope>
    <source>
        <strain evidence="4">DSM 23632</strain>
    </source>
</reference>
<gene>
    <name evidence="4" type="primary">parE1</name>
    <name evidence="4" type="ORF">MPOCJGCO_3132</name>
</gene>
<proteinExistence type="inferred from homology"/>
<dbReference type="InterPro" id="IPR051803">
    <property type="entry name" value="TA_system_RelE-like_toxin"/>
</dbReference>
<dbReference type="Gene3D" id="3.30.2310.20">
    <property type="entry name" value="RelE-like"/>
    <property type="match status" value="1"/>
</dbReference>
<dbReference type="Proteomes" id="UP001055057">
    <property type="component" value="Unassembled WGS sequence"/>
</dbReference>
<comment type="similarity">
    <text evidence="1 3">Belongs to the RelE toxin family.</text>
</comment>
<keyword evidence="5" id="KW-1185">Reference proteome</keyword>
<dbReference type="RefSeq" id="WP_238183594.1">
    <property type="nucleotide sequence ID" value="NZ_BPRB01000181.1"/>
</dbReference>
<dbReference type="InterPro" id="IPR007712">
    <property type="entry name" value="RelE/ParE_toxin"/>
</dbReference>
<dbReference type="InterPro" id="IPR035093">
    <property type="entry name" value="RelE/ParE_toxin_dom_sf"/>
</dbReference>
<dbReference type="EMBL" id="BPRB01000181">
    <property type="protein sequence ID" value="GJE61012.1"/>
    <property type="molecule type" value="Genomic_DNA"/>
</dbReference>
<dbReference type="Pfam" id="PF05016">
    <property type="entry name" value="ParE_toxin"/>
    <property type="match status" value="1"/>
</dbReference>
<reference evidence="4" key="1">
    <citation type="journal article" date="2021" name="Front. Microbiol.">
        <title>Comprehensive Comparative Genomics and Phenotyping of Methylobacterium Species.</title>
        <authorList>
            <person name="Alessa O."/>
            <person name="Ogura Y."/>
            <person name="Fujitani Y."/>
            <person name="Takami H."/>
            <person name="Hayashi T."/>
            <person name="Sahin N."/>
            <person name="Tani A."/>
        </authorList>
    </citation>
    <scope>NUCLEOTIDE SEQUENCE</scope>
    <source>
        <strain evidence="4">DSM 23632</strain>
    </source>
</reference>